<feature type="compositionally biased region" description="Low complexity" evidence="1">
    <location>
        <begin position="208"/>
        <end position="236"/>
    </location>
</feature>
<dbReference type="PANTHER" id="PTHR21666">
    <property type="entry name" value="PEPTIDASE-RELATED"/>
    <property type="match status" value="1"/>
</dbReference>
<evidence type="ECO:0000313" key="3">
    <source>
        <dbReference type="EMBL" id="PYE11805.1"/>
    </source>
</evidence>
<dbReference type="PANTHER" id="PTHR21666:SF270">
    <property type="entry name" value="MUREIN HYDROLASE ACTIVATOR ENVC"/>
    <property type="match status" value="1"/>
</dbReference>
<feature type="region of interest" description="Disordered" evidence="1">
    <location>
        <begin position="1"/>
        <end position="88"/>
    </location>
</feature>
<dbReference type="Gene3D" id="2.70.70.10">
    <property type="entry name" value="Glucose Permease (Domain IIA)"/>
    <property type="match status" value="1"/>
</dbReference>
<name>A0A318RD72_WILLI</name>
<dbReference type="GO" id="GO:0004222">
    <property type="term" value="F:metalloendopeptidase activity"/>
    <property type="evidence" value="ECO:0007669"/>
    <property type="project" value="TreeGrafter"/>
</dbReference>
<evidence type="ECO:0000256" key="1">
    <source>
        <dbReference type="SAM" id="MobiDB-lite"/>
    </source>
</evidence>
<dbReference type="InterPro" id="IPR016047">
    <property type="entry name" value="M23ase_b-sheet_dom"/>
</dbReference>
<organism evidence="3 4">
    <name type="scientific">Williamsia limnetica</name>
    <dbReference type="NCBI Taxonomy" id="882452"/>
    <lineage>
        <taxon>Bacteria</taxon>
        <taxon>Bacillati</taxon>
        <taxon>Actinomycetota</taxon>
        <taxon>Actinomycetes</taxon>
        <taxon>Mycobacteriales</taxon>
        <taxon>Nocardiaceae</taxon>
        <taxon>Williamsia</taxon>
    </lineage>
</organism>
<dbReference type="AlphaFoldDB" id="A0A318RD72"/>
<dbReference type="EMBL" id="QJSP01000030">
    <property type="protein sequence ID" value="PYE11805.1"/>
    <property type="molecule type" value="Genomic_DNA"/>
</dbReference>
<dbReference type="Pfam" id="PF01551">
    <property type="entry name" value="Peptidase_M23"/>
    <property type="match status" value="1"/>
</dbReference>
<feature type="compositionally biased region" description="Basic and acidic residues" evidence="1">
    <location>
        <begin position="77"/>
        <end position="88"/>
    </location>
</feature>
<proteinExistence type="predicted"/>
<dbReference type="Proteomes" id="UP000247591">
    <property type="component" value="Unassembled WGS sequence"/>
</dbReference>
<accession>A0A318RD72</accession>
<gene>
    <name evidence="3" type="ORF">DFR67_13013</name>
</gene>
<feature type="domain" description="M23ase beta-sheet core" evidence="2">
    <location>
        <begin position="278"/>
        <end position="373"/>
    </location>
</feature>
<dbReference type="InterPro" id="IPR011055">
    <property type="entry name" value="Dup_hybrid_motif"/>
</dbReference>
<evidence type="ECO:0000313" key="4">
    <source>
        <dbReference type="Proteomes" id="UP000247591"/>
    </source>
</evidence>
<dbReference type="SUPFAM" id="SSF51261">
    <property type="entry name" value="Duplicated hybrid motif"/>
    <property type="match status" value="1"/>
</dbReference>
<feature type="region of interest" description="Disordered" evidence="1">
    <location>
        <begin position="208"/>
        <end position="252"/>
    </location>
</feature>
<protein>
    <submittedName>
        <fullName evidence="3">Peptidase M23-like protein</fullName>
    </submittedName>
</protein>
<dbReference type="InterPro" id="IPR050570">
    <property type="entry name" value="Cell_wall_metabolism_enzyme"/>
</dbReference>
<comment type="caution">
    <text evidence="3">The sequence shown here is derived from an EMBL/GenBank/DDBJ whole genome shotgun (WGS) entry which is preliminary data.</text>
</comment>
<reference evidence="3 4" key="1">
    <citation type="submission" date="2018-06" db="EMBL/GenBank/DDBJ databases">
        <title>Genomic Encyclopedia of Type Strains, Phase IV (KMG-IV): sequencing the most valuable type-strain genomes for metagenomic binning, comparative biology and taxonomic classification.</title>
        <authorList>
            <person name="Goeker M."/>
        </authorList>
    </citation>
    <scope>NUCLEOTIDE SEQUENCE [LARGE SCALE GENOMIC DNA]</scope>
    <source>
        <strain evidence="3 4">DSM 45521</strain>
    </source>
</reference>
<evidence type="ECO:0000259" key="2">
    <source>
        <dbReference type="Pfam" id="PF01551"/>
    </source>
</evidence>
<keyword evidence="4" id="KW-1185">Reference proteome</keyword>
<feature type="compositionally biased region" description="Pro residues" evidence="1">
    <location>
        <begin position="237"/>
        <end position="250"/>
    </location>
</feature>
<sequence length="385" mass="40000">MARHRLPEATISTSFPARPAPAEPLGPLPTPPRARVVGSYTADDQPRRAGRHRKQCLHTERAHGVVPSPPTSFGPRESARQRTKRGEREDTKLLPLAHTSHLLDEPRPVPLLAPWERGICARGNGFGAPSRVAVSASGLFDAQRGRGSLRVDSGSTSRSNRANADTWSASVAAGAMTLTAAAVTAVVLLHPAAGGDAPRQVYAGVVNDAPAPTSQTTTPPSSTDVPSVSDSSALPARPSPPPTQLAPPPISAVLTAPPTVAPTVGTLTSGFGARWGSTHLGVDIANAIGTPVVSVTAGEVLEAGPANGFGLWIRVRQDDGTIGIYGHINEALVTAGQRVDVGQQIATMGNRGISTGSHLHYEVRQDDGTNLDPVQWLLGRGVSVQ</sequence>
<feature type="compositionally biased region" description="Pro residues" evidence="1">
    <location>
        <begin position="18"/>
        <end position="32"/>
    </location>
</feature>
<dbReference type="CDD" id="cd12797">
    <property type="entry name" value="M23_peptidase"/>
    <property type="match status" value="1"/>
</dbReference>